<dbReference type="Pfam" id="PF00685">
    <property type="entry name" value="Sulfotransfer_1"/>
    <property type="match status" value="1"/>
</dbReference>
<keyword evidence="2 4" id="KW-0808">Transferase</keyword>
<proteinExistence type="inferred from homology"/>
<dbReference type="Proteomes" id="UP000230750">
    <property type="component" value="Unassembled WGS sequence"/>
</dbReference>
<dbReference type="SUPFAM" id="SSF52540">
    <property type="entry name" value="P-loop containing nucleoside triphosphate hydrolases"/>
    <property type="match status" value="1"/>
</dbReference>
<sequence length="185" mass="21241">MVVRYSLEEQNDMLRELTKPFGLPEPLQKLNEMHEYEGVPFSGFVPAKSLEIIRDWETRDDDIFITTYTLDVGNSSSKLAKGRPDDIDRTKMLGTGVEFLYPPEMTTPSHQLFAELESPRVMCTHLPWKFLPKQLTEGNKGRIIYVMRNPKDTLASTSRFLRAPAGQVQDQSTWKFFFNSFLSGA</sequence>
<comment type="similarity">
    <text evidence="1">Belongs to the sulfotransferase 1 family.</text>
</comment>
<evidence type="ECO:0000313" key="5">
    <source>
        <dbReference type="Proteomes" id="UP000230750"/>
    </source>
</evidence>
<accession>A0A2G8JD53</accession>
<dbReference type="GO" id="GO:0008146">
    <property type="term" value="F:sulfotransferase activity"/>
    <property type="evidence" value="ECO:0007669"/>
    <property type="project" value="InterPro"/>
</dbReference>
<evidence type="ECO:0000256" key="2">
    <source>
        <dbReference type="ARBA" id="ARBA00022679"/>
    </source>
</evidence>
<organism evidence="4 5">
    <name type="scientific">Stichopus japonicus</name>
    <name type="common">Sea cucumber</name>
    <dbReference type="NCBI Taxonomy" id="307972"/>
    <lineage>
        <taxon>Eukaryota</taxon>
        <taxon>Metazoa</taxon>
        <taxon>Echinodermata</taxon>
        <taxon>Eleutherozoa</taxon>
        <taxon>Echinozoa</taxon>
        <taxon>Holothuroidea</taxon>
        <taxon>Aspidochirotacea</taxon>
        <taxon>Aspidochirotida</taxon>
        <taxon>Stichopodidae</taxon>
        <taxon>Apostichopus</taxon>
    </lineage>
</organism>
<dbReference type="STRING" id="307972.A0A2G8JD53"/>
<keyword evidence="5" id="KW-1185">Reference proteome</keyword>
<gene>
    <name evidence="4" type="ORF">BSL78_29542</name>
</gene>
<dbReference type="InterPro" id="IPR000863">
    <property type="entry name" value="Sulfotransferase_dom"/>
</dbReference>
<protein>
    <submittedName>
        <fullName evidence="4">Putative sulfotransferase family cytosolic 1B member 1</fullName>
    </submittedName>
</protein>
<dbReference type="InterPro" id="IPR027417">
    <property type="entry name" value="P-loop_NTPase"/>
</dbReference>
<evidence type="ECO:0000313" key="4">
    <source>
        <dbReference type="EMBL" id="PIK33639.1"/>
    </source>
</evidence>
<dbReference type="OrthoDB" id="205623at2759"/>
<reference evidence="4 5" key="1">
    <citation type="journal article" date="2017" name="PLoS Biol.">
        <title>The sea cucumber genome provides insights into morphological evolution and visceral regeneration.</title>
        <authorList>
            <person name="Zhang X."/>
            <person name="Sun L."/>
            <person name="Yuan J."/>
            <person name="Sun Y."/>
            <person name="Gao Y."/>
            <person name="Zhang L."/>
            <person name="Li S."/>
            <person name="Dai H."/>
            <person name="Hamel J.F."/>
            <person name="Liu C."/>
            <person name="Yu Y."/>
            <person name="Liu S."/>
            <person name="Lin W."/>
            <person name="Guo K."/>
            <person name="Jin S."/>
            <person name="Xu P."/>
            <person name="Storey K.B."/>
            <person name="Huan P."/>
            <person name="Zhang T."/>
            <person name="Zhou Y."/>
            <person name="Zhang J."/>
            <person name="Lin C."/>
            <person name="Li X."/>
            <person name="Xing L."/>
            <person name="Huo D."/>
            <person name="Sun M."/>
            <person name="Wang L."/>
            <person name="Mercier A."/>
            <person name="Li F."/>
            <person name="Yang H."/>
            <person name="Xiang J."/>
        </authorList>
    </citation>
    <scope>NUCLEOTIDE SEQUENCE [LARGE SCALE GENOMIC DNA]</scope>
    <source>
        <strain evidence="4">Shaxun</strain>
        <tissue evidence="4">Muscle</tissue>
    </source>
</reference>
<comment type="caution">
    <text evidence="4">The sequence shown here is derived from an EMBL/GenBank/DDBJ whole genome shotgun (WGS) entry which is preliminary data.</text>
</comment>
<feature type="domain" description="Sulfotransferase" evidence="3">
    <location>
        <begin position="106"/>
        <end position="184"/>
    </location>
</feature>
<evidence type="ECO:0000259" key="3">
    <source>
        <dbReference type="Pfam" id="PF00685"/>
    </source>
</evidence>
<dbReference type="AlphaFoldDB" id="A0A2G8JD53"/>
<name>A0A2G8JD53_STIJA</name>
<dbReference type="Gene3D" id="3.40.50.300">
    <property type="entry name" value="P-loop containing nucleotide triphosphate hydrolases"/>
    <property type="match status" value="1"/>
</dbReference>
<dbReference type="EMBL" id="MRZV01002460">
    <property type="protein sequence ID" value="PIK33639.1"/>
    <property type="molecule type" value="Genomic_DNA"/>
</dbReference>
<feature type="non-terminal residue" evidence="4">
    <location>
        <position position="185"/>
    </location>
</feature>
<evidence type="ECO:0000256" key="1">
    <source>
        <dbReference type="ARBA" id="ARBA00005771"/>
    </source>
</evidence>
<dbReference type="PANTHER" id="PTHR11783">
    <property type="entry name" value="SULFOTRANSFERASE SULT"/>
    <property type="match status" value="1"/>
</dbReference>